<protein>
    <recommendedName>
        <fullName evidence="3">Tetratricopeptide repeat protein</fullName>
    </recommendedName>
</protein>
<dbReference type="RefSeq" id="WP_038528487.1">
    <property type="nucleotide sequence ID" value="NZ_HG315671.1"/>
</dbReference>
<dbReference type="SUPFAM" id="SSF48452">
    <property type="entry name" value="TPR-like"/>
    <property type="match status" value="1"/>
</dbReference>
<organism evidence="1 2">
    <name type="scientific">Formosa agariphila (strain DSM 15362 / KCTC 12365 / LMG 23005 / KMM 3901 / M-2Alg 35-1)</name>
    <dbReference type="NCBI Taxonomy" id="1347342"/>
    <lineage>
        <taxon>Bacteria</taxon>
        <taxon>Pseudomonadati</taxon>
        <taxon>Bacteroidota</taxon>
        <taxon>Flavobacteriia</taxon>
        <taxon>Flavobacteriales</taxon>
        <taxon>Flavobacteriaceae</taxon>
        <taxon>Formosa</taxon>
    </lineage>
</organism>
<dbReference type="InterPro" id="IPR011990">
    <property type="entry name" value="TPR-like_helical_dom_sf"/>
</dbReference>
<gene>
    <name evidence="1" type="ORF">BN863_11630</name>
</gene>
<evidence type="ECO:0000313" key="1">
    <source>
        <dbReference type="EMBL" id="CDF78875.1"/>
    </source>
</evidence>
<dbReference type="OrthoDB" id="5175111at2"/>
<keyword evidence="2" id="KW-1185">Reference proteome</keyword>
<dbReference type="STRING" id="1347342.BN863_11630"/>
<reference evidence="1 2" key="1">
    <citation type="journal article" date="2013" name="Appl. Environ. Microbiol.">
        <title>The genome of the alga-associated marine flavobacterium Formosa agariphila KMM 3901T reveals a broad potential for degradation of algal polysaccharides.</title>
        <authorList>
            <person name="Mann A.J."/>
            <person name="Hahnke R.L."/>
            <person name="Huang S."/>
            <person name="Werner J."/>
            <person name="Xing P."/>
            <person name="Barbeyron T."/>
            <person name="Huettel B."/>
            <person name="Stueber K."/>
            <person name="Reinhardt R."/>
            <person name="Harder J."/>
            <person name="Gloeckner F.O."/>
            <person name="Amann R.I."/>
            <person name="Teeling H."/>
        </authorList>
    </citation>
    <scope>NUCLEOTIDE SEQUENCE [LARGE SCALE GENOMIC DNA]</scope>
    <source>
        <strain evidence="2">DSM 15362 / KCTC 12365 / LMG 23005 / KMM 3901</strain>
    </source>
</reference>
<dbReference type="Proteomes" id="UP000016160">
    <property type="component" value="Chromosome"/>
</dbReference>
<accession>T2KJD0</accession>
<evidence type="ECO:0008006" key="3">
    <source>
        <dbReference type="Google" id="ProtNLM"/>
    </source>
</evidence>
<dbReference type="PATRIC" id="fig|1347342.6.peg.1173"/>
<dbReference type="AlphaFoldDB" id="T2KJD0"/>
<dbReference type="HOGENOM" id="CLU_443946_0_0_10"/>
<sequence>MSEVLQIINKQKDLKKYIKENPNCKVCFRKKKGLKLDKSDFEKLQVLFNTKLKSLGKTLLHSEDILVVLSTNEKEEHASDLPAHRITTLILDSGIIALRHPYAVSAVSNTTDFFQIIWENIDHIDLVENTTNQQLEVFRFYEKNNGFFHDLNINRFGIEDVKAAKSLLKVLGQIVDYKDKFIREHAELQSNIEKLFNEENYNEGIDALNDFAEKYNTTDITLDDSSFYYFNKTFGLRRMKRFDEAIQTLDDYINLFKAKGEIESYTYELKGELLFEQRKYVQAINCFAISEENYDNLGYEKGARSKKEEVYYKLKKKFLKVPYLERRIIFIAQDIYATVSDEVVILKNTSLPNQIKFPEEHPQLNSVYVCHPIRQDYYLPLEAYNETLLLERIHEFIYLQQCLGATHLEVTNLNTELPKKNKSAKTEIETDFSEKLIREQDFKPTKTPFIPNGLAWFHSELNWQKLADKRMQESVNSYKETLSSTQSESISEEELKMIKTELKVLLPKTGENYKGKSGLKNAVENLEYLITVEFEDTNKLQDAVKKQTSLESSITDDNQHQLNLERYEEEVLFMLEDDGKIDPSERKILNRKMIKFGLTESDALAIENKHIRVKK</sequence>
<dbReference type="Gene3D" id="1.25.40.10">
    <property type="entry name" value="Tetratricopeptide repeat domain"/>
    <property type="match status" value="1"/>
</dbReference>
<dbReference type="EMBL" id="HG315671">
    <property type="protein sequence ID" value="CDF78875.1"/>
    <property type="molecule type" value="Genomic_DNA"/>
</dbReference>
<dbReference type="eggNOG" id="COG0457">
    <property type="taxonomic scope" value="Bacteria"/>
</dbReference>
<evidence type="ECO:0000313" key="2">
    <source>
        <dbReference type="Proteomes" id="UP000016160"/>
    </source>
</evidence>
<name>T2KJD0_FORAG</name>
<proteinExistence type="predicted"/>